<dbReference type="Pfam" id="PF12848">
    <property type="entry name" value="ABC_tran_Xtn"/>
    <property type="match status" value="1"/>
</dbReference>
<dbReference type="InterPro" id="IPR027417">
    <property type="entry name" value="P-loop_NTPase"/>
</dbReference>
<evidence type="ECO:0000256" key="2">
    <source>
        <dbReference type="ARBA" id="ARBA00022741"/>
    </source>
</evidence>
<keyword evidence="1" id="KW-0677">Repeat</keyword>
<evidence type="ECO:0000256" key="6">
    <source>
        <dbReference type="SAM" id="Coils"/>
    </source>
</evidence>
<dbReference type="RefSeq" id="WP_034247662.1">
    <property type="nucleotide sequence ID" value="NZ_AQRA01000024.1"/>
</dbReference>
<dbReference type="InterPro" id="IPR051309">
    <property type="entry name" value="ABCF_ATPase"/>
</dbReference>
<keyword evidence="3" id="KW-0067">ATP-binding</keyword>
<evidence type="ECO:0000313" key="10">
    <source>
        <dbReference type="Proteomes" id="UP000023541"/>
    </source>
</evidence>
<keyword evidence="10" id="KW-1185">Reference proteome</keyword>
<feature type="region of interest" description="Disordered" evidence="7">
    <location>
        <begin position="544"/>
        <end position="563"/>
    </location>
</feature>
<feature type="coiled-coil region" evidence="6">
    <location>
        <begin position="568"/>
        <end position="640"/>
    </location>
</feature>
<dbReference type="PANTHER" id="PTHR42855:SF2">
    <property type="entry name" value="DRUG RESISTANCE ABC TRANSPORTER,ATP-BINDING PROTEIN"/>
    <property type="match status" value="1"/>
</dbReference>
<dbReference type="InterPro" id="IPR003593">
    <property type="entry name" value="AAA+_ATPase"/>
</dbReference>
<dbReference type="SUPFAM" id="SSF52540">
    <property type="entry name" value="P-loop containing nucleoside triphosphate hydrolases"/>
    <property type="match status" value="2"/>
</dbReference>
<keyword evidence="2" id="KW-0547">Nucleotide-binding</keyword>
<dbReference type="Pfam" id="PF00005">
    <property type="entry name" value="ABC_tran"/>
    <property type="match status" value="2"/>
</dbReference>
<organism evidence="9 10">
    <name type="scientific">Aquimarina atlantica</name>
    <dbReference type="NCBI Taxonomy" id="1317122"/>
    <lineage>
        <taxon>Bacteria</taxon>
        <taxon>Pseudomonadati</taxon>
        <taxon>Bacteroidota</taxon>
        <taxon>Flavobacteriia</taxon>
        <taxon>Flavobacteriales</taxon>
        <taxon>Flavobacteriaceae</taxon>
        <taxon>Aquimarina</taxon>
    </lineage>
</organism>
<comment type="similarity">
    <text evidence="4">Belongs to the ABC transporter superfamily. ABCF family. YbiT subfamily.</text>
</comment>
<dbReference type="GO" id="GO:0005524">
    <property type="term" value="F:ATP binding"/>
    <property type="evidence" value="ECO:0007669"/>
    <property type="project" value="UniProtKB-KW"/>
</dbReference>
<dbReference type="PROSITE" id="PS50893">
    <property type="entry name" value="ABC_TRANSPORTER_2"/>
    <property type="match status" value="2"/>
</dbReference>
<dbReference type="SMART" id="SM00382">
    <property type="entry name" value="AAA"/>
    <property type="match status" value="2"/>
</dbReference>
<evidence type="ECO:0000256" key="1">
    <source>
        <dbReference type="ARBA" id="ARBA00022737"/>
    </source>
</evidence>
<evidence type="ECO:0000256" key="3">
    <source>
        <dbReference type="ARBA" id="ARBA00022840"/>
    </source>
</evidence>
<dbReference type="CDD" id="cd03221">
    <property type="entry name" value="ABCF_EF-3"/>
    <property type="match status" value="2"/>
</dbReference>
<dbReference type="InterPro" id="IPR032781">
    <property type="entry name" value="ABC_tran_Xtn"/>
</dbReference>
<dbReference type="OrthoDB" id="1521973at2"/>
<gene>
    <name evidence="9" type="ORF">ATO12_10980</name>
</gene>
<dbReference type="Gene3D" id="3.40.50.300">
    <property type="entry name" value="P-loop containing nucleotide triphosphate hydrolases"/>
    <property type="match status" value="2"/>
</dbReference>
<dbReference type="InterPro" id="IPR017871">
    <property type="entry name" value="ABC_transporter-like_CS"/>
</dbReference>
<evidence type="ECO:0000313" key="9">
    <source>
        <dbReference type="EMBL" id="EZH71295.1"/>
    </source>
</evidence>
<keyword evidence="9" id="KW-0808">Transferase</keyword>
<dbReference type="PROSITE" id="PS00211">
    <property type="entry name" value="ABC_TRANSPORTER_1"/>
    <property type="match status" value="2"/>
</dbReference>
<evidence type="ECO:0000256" key="4">
    <source>
        <dbReference type="ARBA" id="ARBA00061551"/>
    </source>
</evidence>
<dbReference type="GO" id="GO:0016887">
    <property type="term" value="F:ATP hydrolysis activity"/>
    <property type="evidence" value="ECO:0007669"/>
    <property type="project" value="InterPro"/>
</dbReference>
<feature type="domain" description="ABC transporter" evidence="8">
    <location>
        <begin position="2"/>
        <end position="260"/>
    </location>
</feature>
<reference evidence="9 10" key="1">
    <citation type="submission" date="2014-04" db="EMBL/GenBank/DDBJ databases">
        <title>Aquimarina sp. 22II-S11-z7 Genome Sequencing.</title>
        <authorList>
            <person name="Lai Q."/>
        </authorList>
    </citation>
    <scope>NUCLEOTIDE SEQUENCE [LARGE SCALE GENOMIC DNA]</scope>
    <source>
        <strain evidence="9 10">22II-S11-z7</strain>
    </source>
</reference>
<comment type="caution">
    <text evidence="9">The sequence shown here is derived from an EMBL/GenBank/DDBJ whole genome shotgun (WGS) entry which is preliminary data.</text>
</comment>
<name>A0A023BMK2_9FLAO</name>
<dbReference type="EMBL" id="AQRA01000024">
    <property type="protein sequence ID" value="EZH71295.1"/>
    <property type="molecule type" value="Genomic_DNA"/>
</dbReference>
<dbReference type="GO" id="GO:0016740">
    <property type="term" value="F:transferase activity"/>
    <property type="evidence" value="ECO:0007669"/>
    <property type="project" value="UniProtKB-KW"/>
</dbReference>
<protein>
    <recommendedName>
        <fullName evidence="5">Probable ATP-binding protein YbiT</fullName>
    </recommendedName>
</protein>
<sequence length="640" mass="73320">MLNIHNLSISFGGEYLFEEISFRLNAGDRVGLIGKNGAGKSTMLKILSKEQEPDSGQIAMDKEVKIGFLKQDIDFVFGRTVLEEAYEAFIEIKKTERDIDAINAQLAERTDYESEKYNQLITDLSDLTHHYEILGGYNYQGETERVLQGLGFAREDFNKLTDTFSGGWRMRIELAKLLLQNNDILLLDEPTNHLDIESIIWLENFLKNYTGVVVIVSHDKMFLDNVTNRTIEISLGRIYDYNKPYSKYLVLRKEIREQQLATQKNQSKQIEQTEKLIEKFRAKASKAAMAQSLIKKLDKIDRIEVDEDDNAVMNISFPVSVQPGKVVIEADGVGKSYGDKEILKDIDLLVERGSKIAFVGQNGQGKSTLAKIIIDEIPYTGEFKLGHNVQIGYFAQNQSEYLDGELTVHDTMIHAADEKTRSKVRDMLGAFLFRGDEVDKKVKVLSGGERNRLALCKMLLQPFNVLVMDEPTNHLDIKSKNVLKEALKNFDGTLILVSHDRDFLQGLSNTVYEFKNKKIKEYLGDINFYLEEKRINDLRDIEKKDKQEKTTSDTKETAKQSYQDQKKVKSLSNKLSNIESKINKLEREIKEIDVELAVNYDETIAQPNFFDNYQAKKDLLSSLMEDWEILQEEMDALNNA</sequence>
<dbReference type="FunFam" id="3.40.50.300:FF:000070">
    <property type="entry name" value="Putative ABC transporter ATP-binding component"/>
    <property type="match status" value="1"/>
</dbReference>
<dbReference type="STRING" id="1317122.ATO12_10980"/>
<evidence type="ECO:0000256" key="5">
    <source>
        <dbReference type="ARBA" id="ARBA00074044"/>
    </source>
</evidence>
<dbReference type="eggNOG" id="COG0488">
    <property type="taxonomic scope" value="Bacteria"/>
</dbReference>
<proteinExistence type="inferred from homology"/>
<accession>A0A023BMK2</accession>
<dbReference type="InterPro" id="IPR003439">
    <property type="entry name" value="ABC_transporter-like_ATP-bd"/>
</dbReference>
<evidence type="ECO:0000256" key="7">
    <source>
        <dbReference type="SAM" id="MobiDB-lite"/>
    </source>
</evidence>
<dbReference type="AlphaFoldDB" id="A0A023BMK2"/>
<dbReference type="Proteomes" id="UP000023541">
    <property type="component" value="Unassembled WGS sequence"/>
</dbReference>
<feature type="compositionally biased region" description="Basic and acidic residues" evidence="7">
    <location>
        <begin position="544"/>
        <end position="558"/>
    </location>
</feature>
<dbReference type="FunFam" id="3.40.50.300:FF:000011">
    <property type="entry name" value="Putative ABC transporter ATP-binding component"/>
    <property type="match status" value="1"/>
</dbReference>
<dbReference type="PANTHER" id="PTHR42855">
    <property type="entry name" value="ABC TRANSPORTER ATP-BINDING SUBUNIT"/>
    <property type="match status" value="1"/>
</dbReference>
<keyword evidence="6" id="KW-0175">Coiled coil</keyword>
<feature type="domain" description="ABC transporter" evidence="8">
    <location>
        <begin position="328"/>
        <end position="541"/>
    </location>
</feature>
<evidence type="ECO:0000259" key="8">
    <source>
        <dbReference type="PROSITE" id="PS50893"/>
    </source>
</evidence>